<protein>
    <submittedName>
        <fullName evidence="4">Type II pantothenate kinase</fullName>
        <ecNumber evidence="4">2.7.1.33</ecNumber>
    </submittedName>
</protein>
<dbReference type="GO" id="GO:0004594">
    <property type="term" value="F:pantothenate kinase activity"/>
    <property type="evidence" value="ECO:0007669"/>
    <property type="project" value="UniProtKB-EC"/>
</dbReference>
<dbReference type="GO" id="GO:0015937">
    <property type="term" value="P:coenzyme A biosynthetic process"/>
    <property type="evidence" value="ECO:0007669"/>
    <property type="project" value="UniProtKB-KW"/>
</dbReference>
<keyword evidence="1" id="KW-0547">Nucleotide-binding</keyword>
<dbReference type="AlphaFoldDB" id="A0A644XE04"/>
<dbReference type="Pfam" id="PF03630">
    <property type="entry name" value="Fumble"/>
    <property type="match status" value="1"/>
</dbReference>
<dbReference type="GO" id="GO:0005829">
    <property type="term" value="C:cytosol"/>
    <property type="evidence" value="ECO:0007669"/>
    <property type="project" value="TreeGrafter"/>
</dbReference>
<dbReference type="CDD" id="cd24085">
    <property type="entry name" value="ASKHA_NBD_PanK-II_bac"/>
    <property type="match status" value="1"/>
</dbReference>
<keyword evidence="4" id="KW-0418">Kinase</keyword>
<keyword evidence="2" id="KW-0067">ATP-binding</keyword>
<comment type="caution">
    <text evidence="4">The sequence shown here is derived from an EMBL/GenBank/DDBJ whole genome shotgun (WGS) entry which is preliminary data.</text>
</comment>
<gene>
    <name evidence="4" type="primary">coaW_2</name>
    <name evidence="4" type="ORF">SDC9_60784</name>
</gene>
<dbReference type="InterPro" id="IPR004567">
    <property type="entry name" value="Type_II_PanK"/>
</dbReference>
<dbReference type="InterPro" id="IPR043129">
    <property type="entry name" value="ATPase_NBD"/>
</dbReference>
<evidence type="ECO:0000256" key="1">
    <source>
        <dbReference type="ARBA" id="ARBA00022741"/>
    </source>
</evidence>
<dbReference type="EMBL" id="VSSQ01002276">
    <property type="protein sequence ID" value="MPM14422.1"/>
    <property type="molecule type" value="Genomic_DNA"/>
</dbReference>
<reference evidence="4" key="1">
    <citation type="submission" date="2019-08" db="EMBL/GenBank/DDBJ databases">
        <authorList>
            <person name="Kucharzyk K."/>
            <person name="Murdoch R.W."/>
            <person name="Higgins S."/>
            <person name="Loffler F."/>
        </authorList>
    </citation>
    <scope>NUCLEOTIDE SEQUENCE</scope>
</reference>
<dbReference type="EC" id="2.7.1.33" evidence="4"/>
<keyword evidence="3" id="KW-0173">Coenzyme A biosynthesis</keyword>
<organism evidence="4">
    <name type="scientific">bioreactor metagenome</name>
    <dbReference type="NCBI Taxonomy" id="1076179"/>
    <lineage>
        <taxon>unclassified sequences</taxon>
        <taxon>metagenomes</taxon>
        <taxon>ecological metagenomes</taxon>
    </lineage>
</organism>
<dbReference type="NCBIfam" id="NF009842">
    <property type="entry name" value="PRK13317.1"/>
    <property type="match status" value="1"/>
</dbReference>
<accession>A0A644XE04</accession>
<evidence type="ECO:0000256" key="3">
    <source>
        <dbReference type="ARBA" id="ARBA00022993"/>
    </source>
</evidence>
<dbReference type="PANTHER" id="PTHR12280:SF20">
    <property type="entry name" value="4'-PHOSPHOPANTETHEINE PHOSPHATASE"/>
    <property type="match status" value="1"/>
</dbReference>
<name>A0A644XE04_9ZZZZ</name>
<evidence type="ECO:0000256" key="2">
    <source>
        <dbReference type="ARBA" id="ARBA00022840"/>
    </source>
</evidence>
<sequence>MKKYVIGIDVGGSITKIAGLDDGTVIGCLQVKATDPLASLYGAFGKFLSENHISLDEVAHIMITGVGSSSVKKPVFGIPTSFVDEFFCTGRGGLFLSGLEKGVIVSMGTGTAFVYATEDSIRHIGGSGVGGGTLLGLSNAILNIRDVKNIVKLAEGGNILNVDLTISDITTNPVSDLPPHATASNFGKLSELATQSDIALGLLNLVFQTIGMLAIFAVRSYNEDKIVLTGNVAEIPQAKMLFDELASMFSIEFILPENARYSTAIGAALSYDRIPQTEIIV</sequence>
<dbReference type="SUPFAM" id="SSF53067">
    <property type="entry name" value="Actin-like ATPase domain"/>
    <property type="match status" value="1"/>
</dbReference>
<dbReference type="Gene3D" id="3.30.420.40">
    <property type="match status" value="2"/>
</dbReference>
<dbReference type="PANTHER" id="PTHR12280">
    <property type="entry name" value="PANTOTHENATE KINASE"/>
    <property type="match status" value="1"/>
</dbReference>
<keyword evidence="4" id="KW-0808">Transferase</keyword>
<dbReference type="GO" id="GO:0005524">
    <property type="term" value="F:ATP binding"/>
    <property type="evidence" value="ECO:0007669"/>
    <property type="project" value="UniProtKB-KW"/>
</dbReference>
<proteinExistence type="predicted"/>
<evidence type="ECO:0000313" key="4">
    <source>
        <dbReference type="EMBL" id="MPM14422.1"/>
    </source>
</evidence>